<gene>
    <name evidence="3" type="ORF">QEK83_002236</name>
    <name evidence="4" type="ORF">REH87_001037</name>
</gene>
<keyword evidence="2" id="KW-1133">Transmembrane helix</keyword>
<evidence type="ECO:0000256" key="2">
    <source>
        <dbReference type="SAM" id="Phobius"/>
    </source>
</evidence>
<evidence type="ECO:0000256" key="1">
    <source>
        <dbReference type="SAM" id="MobiDB-lite"/>
    </source>
</evidence>
<evidence type="ECO:0000313" key="4">
    <source>
        <dbReference type="EMBL" id="EKZ1926050.1"/>
    </source>
</evidence>
<name>A0AAI9CBH7_STEMA</name>
<keyword evidence="2" id="KW-0812">Transmembrane</keyword>
<protein>
    <recommendedName>
        <fullName evidence="6">Transmembrane protein</fullName>
    </recommendedName>
</protein>
<dbReference type="AlphaFoldDB" id="A0AAI9CBH7"/>
<proteinExistence type="predicted"/>
<evidence type="ECO:0000313" key="5">
    <source>
        <dbReference type="Proteomes" id="UP001214521"/>
    </source>
</evidence>
<evidence type="ECO:0000313" key="3">
    <source>
        <dbReference type="EMBL" id="EKT4441582.1"/>
    </source>
</evidence>
<comment type="caution">
    <text evidence="3">The sequence shown here is derived from an EMBL/GenBank/DDBJ whole genome shotgun (WGS) entry which is preliminary data.</text>
</comment>
<dbReference type="EMBL" id="ABLOMU010000021">
    <property type="protein sequence ID" value="EKT4441582.1"/>
    <property type="molecule type" value="Genomic_DNA"/>
</dbReference>
<dbReference type="Proteomes" id="UP001225498">
    <property type="component" value="Unassembled WGS sequence"/>
</dbReference>
<feature type="transmembrane region" description="Helical" evidence="2">
    <location>
        <begin position="26"/>
        <end position="47"/>
    </location>
</feature>
<dbReference type="EMBL" id="ABLTIR010000013">
    <property type="protein sequence ID" value="EKZ1926050.1"/>
    <property type="molecule type" value="Genomic_DNA"/>
</dbReference>
<dbReference type="RefSeq" id="WP_049449933.1">
    <property type="nucleotide sequence ID" value="NZ_JAKJQU010000028.1"/>
</dbReference>
<dbReference type="Proteomes" id="UP001214521">
    <property type="component" value="Unassembled WGS sequence"/>
</dbReference>
<reference evidence="3" key="1">
    <citation type="submission" date="2022-07" db="EMBL/GenBank/DDBJ databases">
        <authorList>
            <consortium name="Clinical and Environmental Microbiology Branch: Whole genome sequencing antimicrobial resistance pathogens in the healthcare setting"/>
        </authorList>
    </citation>
    <scope>NUCLEOTIDE SEQUENCE</scope>
    <source>
        <strain evidence="4">2023CJ-00293</strain>
        <strain evidence="3">Stenotrophomonas_maltophilia_2021CK-00905</strain>
    </source>
</reference>
<sequence>MDGTVLALLAAATSSATNCVAPAPWLAPTLQFVGTMGAVAVGAYLVSRREDKAHRRKQDADKLFLAVTVSAVLETFTSECAAVADDDGTHPGQRRSDHERSPQVEAPDLSYANLDVVWMALPALLLDQVHALPRKLESARRFLAFMHSYDEEDYFFERRLKYAELGVLAANISEKLRLDVGLPAQIDPTSTTRKWIESSLDTLKATEQMRLAEQAEWVAAFTAKMAANEQESQG</sequence>
<organism evidence="3 5">
    <name type="scientific">Stenotrophomonas maltophilia</name>
    <name type="common">Pseudomonas maltophilia</name>
    <name type="synonym">Xanthomonas maltophilia</name>
    <dbReference type="NCBI Taxonomy" id="40324"/>
    <lineage>
        <taxon>Bacteria</taxon>
        <taxon>Pseudomonadati</taxon>
        <taxon>Pseudomonadota</taxon>
        <taxon>Gammaproteobacteria</taxon>
        <taxon>Lysobacterales</taxon>
        <taxon>Lysobacteraceae</taxon>
        <taxon>Stenotrophomonas</taxon>
        <taxon>Stenotrophomonas maltophilia group</taxon>
    </lineage>
</organism>
<keyword evidence="2" id="KW-0472">Membrane</keyword>
<evidence type="ECO:0008006" key="6">
    <source>
        <dbReference type="Google" id="ProtNLM"/>
    </source>
</evidence>
<feature type="region of interest" description="Disordered" evidence="1">
    <location>
        <begin position="84"/>
        <end position="105"/>
    </location>
</feature>
<accession>A0AAI9CBH7</accession>